<dbReference type="InterPro" id="IPR008719">
    <property type="entry name" value="N2O_reductase_NosL"/>
</dbReference>
<protein>
    <submittedName>
        <fullName evidence="1">Nitrous oxide reductase accessory protein NosL</fullName>
    </submittedName>
</protein>
<accession>A0ABW7J074</accession>
<dbReference type="Gene3D" id="3.30.70.2060">
    <property type="match status" value="1"/>
</dbReference>
<evidence type="ECO:0000313" key="1">
    <source>
        <dbReference type="EMBL" id="MFH0267319.1"/>
    </source>
</evidence>
<comment type="caution">
    <text evidence="1">The sequence shown here is derived from an EMBL/GenBank/DDBJ whole genome shotgun (WGS) entry which is preliminary data.</text>
</comment>
<dbReference type="PANTHER" id="PTHR41247">
    <property type="entry name" value="HTH-TYPE TRANSCRIPTIONAL REPRESSOR YCNK"/>
    <property type="match status" value="1"/>
</dbReference>
<dbReference type="Proteomes" id="UP001607151">
    <property type="component" value="Unassembled WGS sequence"/>
</dbReference>
<dbReference type="PANTHER" id="PTHR41247:SF1">
    <property type="entry name" value="HTH-TYPE TRANSCRIPTIONAL REPRESSOR YCNK"/>
    <property type="match status" value="1"/>
</dbReference>
<evidence type="ECO:0000313" key="2">
    <source>
        <dbReference type="Proteomes" id="UP001607151"/>
    </source>
</evidence>
<name>A0ABW7J074_9VIBR</name>
<reference evidence="1 2" key="1">
    <citation type="submission" date="2024-10" db="EMBL/GenBank/DDBJ databases">
        <authorList>
            <person name="Yibar A."/>
            <person name="Saticioglu I.B."/>
            <person name="Duman M."/>
            <person name="Ajmi N."/>
            <person name="Gurler F."/>
            <person name="Ay H."/>
            <person name="Onuk E."/>
            <person name="Guler S."/>
            <person name="Romalde J.L."/>
        </authorList>
    </citation>
    <scope>NUCLEOTIDE SEQUENCE [LARGE SCALE GENOMIC DNA]</scope>
    <source>
        <strain evidence="1 2">14-MA-B</strain>
    </source>
</reference>
<dbReference type="PROSITE" id="PS51257">
    <property type="entry name" value="PROKAR_LIPOPROTEIN"/>
    <property type="match status" value="1"/>
</dbReference>
<gene>
    <name evidence="1" type="ORF">ACGRQ9_17890</name>
</gene>
<sequence>MHKLLIQYLTKLKYLNIILLSVVITACSDPQAEQNAMVHRAVSIEQSDECHLCGMLISRFPGPKGEGYNKSTQSMQKFCSTKDLFNYILQPDNQRQIKEVYVHDMSKTPWQKPEDEYFIDGREAWYVIGSSQKGSMGSTLASFSKQKDATYFADQFGGKVYRFDEITLDML</sequence>
<keyword evidence="2" id="KW-1185">Reference proteome</keyword>
<dbReference type="EMBL" id="JBIHSN010000004">
    <property type="protein sequence ID" value="MFH0267319.1"/>
    <property type="molecule type" value="Genomic_DNA"/>
</dbReference>
<dbReference type="Gene3D" id="3.30.70.2050">
    <property type="match status" value="1"/>
</dbReference>
<proteinExistence type="predicted"/>
<dbReference type="RefSeq" id="WP_394608847.1">
    <property type="nucleotide sequence ID" value="NZ_JBIHSN010000004.1"/>
</dbReference>
<dbReference type="SUPFAM" id="SSF160387">
    <property type="entry name" value="NosL/MerB-like"/>
    <property type="match status" value="1"/>
</dbReference>
<dbReference type="Pfam" id="PF05573">
    <property type="entry name" value="NosL"/>
    <property type="match status" value="1"/>
</dbReference>
<organism evidence="1 2">
    <name type="scientific">Vibrio rumoiensis</name>
    <dbReference type="NCBI Taxonomy" id="76258"/>
    <lineage>
        <taxon>Bacteria</taxon>
        <taxon>Pseudomonadati</taxon>
        <taxon>Pseudomonadota</taxon>
        <taxon>Gammaproteobacteria</taxon>
        <taxon>Vibrionales</taxon>
        <taxon>Vibrionaceae</taxon>
        <taxon>Vibrio</taxon>
    </lineage>
</organism>